<dbReference type="Proteomes" id="UP001642484">
    <property type="component" value="Unassembled WGS sequence"/>
</dbReference>
<reference evidence="2 3" key="1">
    <citation type="submission" date="2024-02" db="EMBL/GenBank/DDBJ databases">
        <authorList>
            <person name="Chen Y."/>
            <person name="Shah S."/>
            <person name="Dougan E. K."/>
            <person name="Thang M."/>
            <person name="Chan C."/>
        </authorList>
    </citation>
    <scope>NUCLEOTIDE SEQUENCE [LARGE SCALE GENOMIC DNA]</scope>
</reference>
<accession>A0ABP0JMS8</accession>
<proteinExistence type="predicted"/>
<evidence type="ECO:0000313" key="3">
    <source>
        <dbReference type="Proteomes" id="UP001642484"/>
    </source>
</evidence>
<organism evidence="2 3">
    <name type="scientific">Durusdinium trenchii</name>
    <dbReference type="NCBI Taxonomy" id="1381693"/>
    <lineage>
        <taxon>Eukaryota</taxon>
        <taxon>Sar</taxon>
        <taxon>Alveolata</taxon>
        <taxon>Dinophyceae</taxon>
        <taxon>Suessiales</taxon>
        <taxon>Symbiodiniaceae</taxon>
        <taxon>Durusdinium</taxon>
    </lineage>
</organism>
<dbReference type="EMBL" id="CAXAMN010005847">
    <property type="protein sequence ID" value="CAK9015535.1"/>
    <property type="molecule type" value="Genomic_DNA"/>
</dbReference>
<evidence type="ECO:0000313" key="1">
    <source>
        <dbReference type="EMBL" id="CAK9015535.1"/>
    </source>
</evidence>
<protein>
    <submittedName>
        <fullName evidence="2">Uncharacterized protein</fullName>
    </submittedName>
</protein>
<evidence type="ECO:0000313" key="2">
    <source>
        <dbReference type="EMBL" id="CAK9015575.1"/>
    </source>
</evidence>
<dbReference type="EMBL" id="CAXAMN010005858">
    <property type="protein sequence ID" value="CAK9015575.1"/>
    <property type="molecule type" value="Genomic_DNA"/>
</dbReference>
<gene>
    <name evidence="1" type="ORF">CCMP2556_LOCUS12137</name>
    <name evidence="2" type="ORF">CCMP2556_LOCUS12152</name>
</gene>
<keyword evidence="3" id="KW-1185">Reference proteome</keyword>
<name>A0ABP0JMS8_9DINO</name>
<comment type="caution">
    <text evidence="2">The sequence shown here is derived from an EMBL/GenBank/DDBJ whole genome shotgun (WGS) entry which is preliminary data.</text>
</comment>
<sequence>MKVDELVAAWRTRLQRCADAPCGNALLEVRTALRLHSASTLTKASLPDAASIFQTAWVNPSFWPGFMVHRCKCLSFRAWVVPLQGAAARCLCTLEPARAAAGCRCRVPL</sequence>